<gene>
    <name evidence="1" type="ORF">ACFPYN_05315</name>
</gene>
<sequence>MSVAHESSKVNLPFLITELGLRQEKNTTVFRKGNFFVISPSVQNQYNWFDIGEPIMESYNPKVHEGYLLVRFKEKFVMAKLQPFQKKMMLRETMPNTTKLRPHWKFKVIEAGDPHVVNMGDSDLKFRIQMPSETQLIKFFNK</sequence>
<organism evidence="1 2">
    <name type="scientific">Paenisporosarcina macmurdoensis</name>
    <dbReference type="NCBI Taxonomy" id="212659"/>
    <lineage>
        <taxon>Bacteria</taxon>
        <taxon>Bacillati</taxon>
        <taxon>Bacillota</taxon>
        <taxon>Bacilli</taxon>
        <taxon>Bacillales</taxon>
        <taxon>Caryophanaceae</taxon>
        <taxon>Paenisporosarcina</taxon>
    </lineage>
</organism>
<comment type="caution">
    <text evidence="1">The sequence shown here is derived from an EMBL/GenBank/DDBJ whole genome shotgun (WGS) entry which is preliminary data.</text>
</comment>
<dbReference type="RefSeq" id="WP_377732973.1">
    <property type="nucleotide sequence ID" value="NZ_JBHSRI010000004.1"/>
</dbReference>
<proteinExistence type="predicted"/>
<name>A0ABW1L6B1_9BACL</name>
<dbReference type="Proteomes" id="UP001596170">
    <property type="component" value="Unassembled WGS sequence"/>
</dbReference>
<reference evidence="2" key="1">
    <citation type="journal article" date="2019" name="Int. J. Syst. Evol. Microbiol.">
        <title>The Global Catalogue of Microorganisms (GCM) 10K type strain sequencing project: providing services to taxonomists for standard genome sequencing and annotation.</title>
        <authorList>
            <consortium name="The Broad Institute Genomics Platform"/>
            <consortium name="The Broad Institute Genome Sequencing Center for Infectious Disease"/>
            <person name="Wu L."/>
            <person name="Ma J."/>
        </authorList>
    </citation>
    <scope>NUCLEOTIDE SEQUENCE [LARGE SCALE GENOMIC DNA]</scope>
    <source>
        <strain evidence="2">CCUG 54527</strain>
    </source>
</reference>
<evidence type="ECO:0000313" key="2">
    <source>
        <dbReference type="Proteomes" id="UP001596170"/>
    </source>
</evidence>
<protein>
    <submittedName>
        <fullName evidence="1">Uncharacterized protein</fullName>
    </submittedName>
</protein>
<dbReference type="EMBL" id="JBHSRI010000004">
    <property type="protein sequence ID" value="MFC6038873.1"/>
    <property type="molecule type" value="Genomic_DNA"/>
</dbReference>
<evidence type="ECO:0000313" key="1">
    <source>
        <dbReference type="EMBL" id="MFC6038873.1"/>
    </source>
</evidence>
<keyword evidence="2" id="KW-1185">Reference proteome</keyword>
<accession>A0ABW1L6B1</accession>